<comment type="pathway">
    <text evidence="13">Membrane lipid metabolism; glycerophospholipid metabolism.</text>
</comment>
<dbReference type="AlphaFoldDB" id="A0A2U2AEK7"/>
<dbReference type="NCBIfam" id="NF000942">
    <property type="entry name" value="PRK00094.1-4"/>
    <property type="match status" value="1"/>
</dbReference>
<keyword evidence="6 13" id="KW-0443">Lipid metabolism</keyword>
<keyword evidence="3 13" id="KW-0521">NADP</keyword>
<feature type="binding site" evidence="13">
    <location>
        <position position="139"/>
    </location>
    <ligand>
        <name>NADPH</name>
        <dbReference type="ChEBI" id="CHEBI:57783"/>
    </ligand>
</feature>
<keyword evidence="7 13" id="KW-0594">Phospholipid biosynthesis</keyword>
<dbReference type="GO" id="GO:0005829">
    <property type="term" value="C:cytosol"/>
    <property type="evidence" value="ECO:0007669"/>
    <property type="project" value="TreeGrafter"/>
</dbReference>
<feature type="binding site" evidence="13">
    <location>
        <position position="255"/>
    </location>
    <ligand>
        <name>sn-glycerol 3-phosphate</name>
        <dbReference type="ChEBI" id="CHEBI:57597"/>
    </ligand>
</feature>
<feature type="binding site" evidence="13">
    <location>
        <position position="135"/>
    </location>
    <ligand>
        <name>sn-glycerol 3-phosphate</name>
        <dbReference type="ChEBI" id="CHEBI:57597"/>
    </ligand>
</feature>
<feature type="binding site" evidence="13">
    <location>
        <position position="280"/>
    </location>
    <ligand>
        <name>NADPH</name>
        <dbReference type="ChEBI" id="CHEBI:57783"/>
    </ligand>
</feature>
<dbReference type="RefSeq" id="WP_109189003.1">
    <property type="nucleotide sequence ID" value="NZ_BMYA01000003.1"/>
</dbReference>
<dbReference type="GO" id="GO:0005975">
    <property type="term" value="P:carbohydrate metabolic process"/>
    <property type="evidence" value="ECO:0007669"/>
    <property type="project" value="InterPro"/>
</dbReference>
<keyword evidence="2 13" id="KW-0444">Lipid biosynthesis</keyword>
<comment type="caution">
    <text evidence="13">Lacks conserved residue(s) required for the propagation of feature annotation.</text>
</comment>
<feature type="domain" description="Glycerol-3-phosphate dehydrogenase NAD-dependent N-terminal" evidence="18">
    <location>
        <begin position="5"/>
        <end position="158"/>
    </location>
</feature>
<evidence type="ECO:0000256" key="7">
    <source>
        <dbReference type="ARBA" id="ARBA00023209"/>
    </source>
</evidence>
<evidence type="ECO:0000256" key="9">
    <source>
        <dbReference type="ARBA" id="ARBA00052716"/>
    </source>
</evidence>
<dbReference type="HAMAP" id="MF_00394">
    <property type="entry name" value="NAD_Glyc3P_dehydrog"/>
    <property type="match status" value="1"/>
</dbReference>
<feature type="binding site" evidence="13">
    <location>
        <position position="12"/>
    </location>
    <ligand>
        <name>NADPH</name>
        <dbReference type="ChEBI" id="CHEBI:57783"/>
    </ligand>
</feature>
<feature type="binding site" evidence="13">
    <location>
        <position position="137"/>
    </location>
    <ligand>
        <name>sn-glycerol 3-phosphate</name>
        <dbReference type="ChEBI" id="CHEBI:57597"/>
    </ligand>
</feature>
<feature type="binding site" evidence="13">
    <location>
        <position position="254"/>
    </location>
    <ligand>
        <name>NADPH</name>
        <dbReference type="ChEBI" id="CHEBI:57783"/>
    </ligand>
</feature>
<dbReference type="PANTHER" id="PTHR11728">
    <property type="entry name" value="GLYCEROL-3-PHOSPHATE DEHYDROGENASE"/>
    <property type="match status" value="1"/>
</dbReference>
<dbReference type="InterPro" id="IPR011128">
    <property type="entry name" value="G3P_DH_NAD-dep_N"/>
</dbReference>
<dbReference type="UniPathway" id="UPA00940"/>
<dbReference type="InterPro" id="IPR006109">
    <property type="entry name" value="G3P_DH_NAD-dep_C"/>
</dbReference>
<comment type="caution">
    <text evidence="20">The sequence shown here is derived from an EMBL/GenBank/DDBJ whole genome shotgun (WGS) entry which is preliminary data.</text>
</comment>
<dbReference type="Pfam" id="PF01210">
    <property type="entry name" value="NAD_Gly3P_dh_N"/>
    <property type="match status" value="1"/>
</dbReference>
<feature type="active site" description="Proton acceptor" evidence="13 14">
    <location>
        <position position="190"/>
    </location>
</feature>
<evidence type="ECO:0000256" key="1">
    <source>
        <dbReference type="ARBA" id="ARBA00011009"/>
    </source>
</evidence>
<evidence type="ECO:0000256" key="4">
    <source>
        <dbReference type="ARBA" id="ARBA00023002"/>
    </source>
</evidence>
<evidence type="ECO:0000256" key="15">
    <source>
        <dbReference type="PIRSR" id="PIRSR000114-2"/>
    </source>
</evidence>
<feature type="binding site" evidence="13">
    <location>
        <position position="253"/>
    </location>
    <ligand>
        <name>sn-glycerol 3-phosphate</name>
        <dbReference type="ChEBI" id="CHEBI:57597"/>
    </ligand>
</feature>
<comment type="subcellular location">
    <subcellularLocation>
        <location evidence="13">Cytoplasm</location>
    </subcellularLocation>
</comment>
<feature type="binding site" evidence="13">
    <location>
        <position position="190"/>
    </location>
    <ligand>
        <name>sn-glycerol 3-phosphate</name>
        <dbReference type="ChEBI" id="CHEBI:57597"/>
    </ligand>
</feature>
<keyword evidence="21" id="KW-1185">Reference proteome</keyword>
<evidence type="ECO:0000256" key="10">
    <source>
        <dbReference type="ARBA" id="ARBA00066687"/>
    </source>
</evidence>
<feature type="domain" description="Glycerol-3-phosphate dehydrogenase NAD-dependent C-terminal" evidence="19">
    <location>
        <begin position="179"/>
        <end position="317"/>
    </location>
</feature>
<keyword evidence="13" id="KW-0547">Nucleotide-binding</keyword>
<dbReference type="InterPro" id="IPR006168">
    <property type="entry name" value="G3P_DH_NAD-dep"/>
</dbReference>
<evidence type="ECO:0000256" key="12">
    <source>
        <dbReference type="ARBA" id="ARBA00080511"/>
    </source>
</evidence>
<evidence type="ECO:0000313" key="21">
    <source>
        <dbReference type="Proteomes" id="UP000245020"/>
    </source>
</evidence>
<comment type="catalytic activity">
    <reaction evidence="13">
        <text>sn-glycerol 3-phosphate + NAD(+) = dihydroxyacetone phosphate + NADH + H(+)</text>
        <dbReference type="Rhea" id="RHEA:11092"/>
        <dbReference type="ChEBI" id="CHEBI:15378"/>
        <dbReference type="ChEBI" id="CHEBI:57540"/>
        <dbReference type="ChEBI" id="CHEBI:57597"/>
        <dbReference type="ChEBI" id="CHEBI:57642"/>
        <dbReference type="ChEBI" id="CHEBI:57945"/>
        <dbReference type="EC" id="1.1.1.94"/>
    </reaction>
</comment>
<dbReference type="Gene3D" id="1.10.1040.10">
    <property type="entry name" value="N-(1-d-carboxylethyl)-l-norvaline Dehydrogenase, domain 2"/>
    <property type="match status" value="1"/>
</dbReference>
<dbReference type="Gene3D" id="3.40.50.720">
    <property type="entry name" value="NAD(P)-binding Rossmann-like Domain"/>
    <property type="match status" value="1"/>
</dbReference>
<proteinExistence type="inferred from homology"/>
<dbReference type="GO" id="GO:0046167">
    <property type="term" value="P:glycerol-3-phosphate biosynthetic process"/>
    <property type="evidence" value="ECO:0007669"/>
    <property type="project" value="UniProtKB-UniRule"/>
</dbReference>
<dbReference type="Pfam" id="PF07479">
    <property type="entry name" value="NAD_Gly3P_dh_C"/>
    <property type="match status" value="1"/>
</dbReference>
<feature type="binding site" evidence="13">
    <location>
        <position position="254"/>
    </location>
    <ligand>
        <name>sn-glycerol 3-phosphate</name>
        <dbReference type="ChEBI" id="CHEBI:57597"/>
    </ligand>
</feature>
<evidence type="ECO:0000313" key="20">
    <source>
        <dbReference type="EMBL" id="PWD81098.1"/>
    </source>
</evidence>
<feature type="binding site" evidence="15">
    <location>
        <position position="107"/>
    </location>
    <ligand>
        <name>substrate</name>
    </ligand>
</feature>
<dbReference type="FunFam" id="1.10.1040.10:FF:000001">
    <property type="entry name" value="Glycerol-3-phosphate dehydrogenase [NAD(P)+]"/>
    <property type="match status" value="1"/>
</dbReference>
<feature type="binding site" evidence="13">
    <location>
        <position position="278"/>
    </location>
    <ligand>
        <name>NADPH</name>
        <dbReference type="ChEBI" id="CHEBI:57783"/>
    </ligand>
</feature>
<name>A0A2U2AEK7_9GAMM</name>
<feature type="binding site" evidence="13">
    <location>
        <position position="32"/>
    </location>
    <ligand>
        <name>NADPH</name>
        <dbReference type="ChEBI" id="CHEBI:57783"/>
    </ligand>
</feature>
<feature type="binding site" evidence="16">
    <location>
        <position position="139"/>
    </location>
    <ligand>
        <name>NAD(+)</name>
        <dbReference type="ChEBI" id="CHEBI:57540"/>
    </ligand>
</feature>
<dbReference type="InterPro" id="IPR036291">
    <property type="entry name" value="NAD(P)-bd_dom_sf"/>
</dbReference>
<feature type="binding site" evidence="13">
    <location>
        <position position="107"/>
    </location>
    <ligand>
        <name>NADPH</name>
        <dbReference type="ChEBI" id="CHEBI:57783"/>
    </ligand>
</feature>
<evidence type="ECO:0000256" key="8">
    <source>
        <dbReference type="ARBA" id="ARBA00023264"/>
    </source>
</evidence>
<feature type="binding site" evidence="13">
    <location>
        <position position="13"/>
    </location>
    <ligand>
        <name>NADPH</name>
        <dbReference type="ChEBI" id="CHEBI:57783"/>
    </ligand>
</feature>
<evidence type="ECO:0000256" key="16">
    <source>
        <dbReference type="PIRSR" id="PIRSR000114-3"/>
    </source>
</evidence>
<dbReference type="FunFam" id="3.40.50.720:FF:000019">
    <property type="entry name" value="Glycerol-3-phosphate dehydrogenase [NAD(P)+]"/>
    <property type="match status" value="1"/>
</dbReference>
<comment type="similarity">
    <text evidence="1 13 17">Belongs to the NAD-dependent glycerol-3-phosphate dehydrogenase family.</text>
</comment>
<feature type="binding site" evidence="16">
    <location>
        <begin position="9"/>
        <end position="14"/>
    </location>
    <ligand>
        <name>NAD(+)</name>
        <dbReference type="ChEBI" id="CHEBI:57540"/>
    </ligand>
</feature>
<feature type="binding site" evidence="15">
    <location>
        <begin position="254"/>
        <end position="255"/>
    </location>
    <ligand>
        <name>substrate</name>
    </ligand>
</feature>
<dbReference type="OrthoDB" id="9812273at2"/>
<dbReference type="GO" id="GO:0051287">
    <property type="term" value="F:NAD binding"/>
    <property type="evidence" value="ECO:0007669"/>
    <property type="project" value="InterPro"/>
</dbReference>
<evidence type="ECO:0000256" key="17">
    <source>
        <dbReference type="RuleBase" id="RU000437"/>
    </source>
</evidence>
<evidence type="ECO:0000256" key="14">
    <source>
        <dbReference type="PIRSR" id="PIRSR000114-1"/>
    </source>
</evidence>
<dbReference type="InterPro" id="IPR013328">
    <property type="entry name" value="6PGD_dom2"/>
</dbReference>
<keyword evidence="4 13" id="KW-0560">Oxidoreductase</keyword>
<evidence type="ECO:0000259" key="18">
    <source>
        <dbReference type="Pfam" id="PF01210"/>
    </source>
</evidence>
<feature type="binding site" evidence="13">
    <location>
        <position position="243"/>
    </location>
    <ligand>
        <name>sn-glycerol 3-phosphate</name>
        <dbReference type="ChEBI" id="CHEBI:57597"/>
    </ligand>
</feature>
<comment type="function">
    <text evidence="13">Catalyzes the reduction of the glycolytic intermediate dihydroxyacetone phosphate (DHAP) to sn-glycerol 3-phosphate (G3P), the key precursor for phospholipid synthesis.</text>
</comment>
<comment type="catalytic activity">
    <reaction evidence="9">
        <text>sn-glycerol 3-phosphate + NADP(+) = dihydroxyacetone phosphate + NADPH + H(+)</text>
        <dbReference type="Rhea" id="RHEA:11096"/>
        <dbReference type="ChEBI" id="CHEBI:15378"/>
        <dbReference type="ChEBI" id="CHEBI:57597"/>
        <dbReference type="ChEBI" id="CHEBI:57642"/>
        <dbReference type="ChEBI" id="CHEBI:57783"/>
        <dbReference type="ChEBI" id="CHEBI:58349"/>
        <dbReference type="EC" id="1.1.1.94"/>
    </reaction>
    <physiologicalReaction direction="right-to-left" evidence="9">
        <dbReference type="Rhea" id="RHEA:11098"/>
    </physiologicalReaction>
</comment>
<organism evidence="20 21">
    <name type="scientific">Ignatzschineria ureiclastica</name>
    <dbReference type="NCBI Taxonomy" id="472582"/>
    <lineage>
        <taxon>Bacteria</taxon>
        <taxon>Pseudomonadati</taxon>
        <taxon>Pseudomonadota</taxon>
        <taxon>Gammaproteobacteria</taxon>
        <taxon>Cardiobacteriales</taxon>
        <taxon>Ignatzschineriaceae</taxon>
        <taxon>Ignatzschineria</taxon>
    </lineage>
</organism>
<reference evidence="21" key="1">
    <citation type="submission" date="2018-05" db="EMBL/GenBank/DDBJ databases">
        <title>Ignatzschineria dubaiensis sp. nov., isolated from necrotic foot tissues of dromedaries (Camelus dromedarius) and associated maggots in Dubai, United Arab Emirates.</title>
        <authorList>
            <person name="Tsang C.C."/>
            <person name="Tang J.Y.M."/>
            <person name="Fong J.Y.H."/>
            <person name="Kinne J."/>
            <person name="Lee H.H."/>
            <person name="Joseph M."/>
            <person name="Jose S."/>
            <person name="Schuster R.K."/>
            <person name="Tang Y."/>
            <person name="Sivakumar S."/>
            <person name="Chen J.H.K."/>
            <person name="Teng J.L.L."/>
            <person name="Lau S.K.P."/>
            <person name="Wernery U."/>
            <person name="Woo P.C.Y."/>
        </authorList>
    </citation>
    <scope>NUCLEOTIDE SEQUENCE [LARGE SCALE GENOMIC DNA]</scope>
    <source>
        <strain evidence="21">KCTC 22644</strain>
    </source>
</reference>
<keyword evidence="5 13" id="KW-0520">NAD</keyword>
<dbReference type="SUPFAM" id="SSF51735">
    <property type="entry name" value="NAD(P)-binding Rossmann-fold domains"/>
    <property type="match status" value="1"/>
</dbReference>
<dbReference type="SUPFAM" id="SSF48179">
    <property type="entry name" value="6-phosphogluconate dehydrogenase C-terminal domain-like"/>
    <property type="match status" value="1"/>
</dbReference>
<feature type="binding site" evidence="13">
    <location>
        <position position="107"/>
    </location>
    <ligand>
        <name>sn-glycerol 3-phosphate</name>
        <dbReference type="ChEBI" id="CHEBI:57597"/>
    </ligand>
</feature>
<keyword evidence="13" id="KW-0963">Cytoplasm</keyword>
<gene>
    <name evidence="13" type="primary">gpsA</name>
    <name evidence="20" type="ORF">DC083_04140</name>
</gene>
<evidence type="ECO:0000256" key="11">
    <source>
        <dbReference type="ARBA" id="ARBA00069372"/>
    </source>
</evidence>
<evidence type="ECO:0000256" key="6">
    <source>
        <dbReference type="ARBA" id="ARBA00023098"/>
    </source>
</evidence>
<dbReference type="GO" id="GO:0046474">
    <property type="term" value="P:glycerophospholipid biosynthetic process"/>
    <property type="evidence" value="ECO:0007669"/>
    <property type="project" value="TreeGrafter"/>
</dbReference>
<dbReference type="GO" id="GO:0046168">
    <property type="term" value="P:glycerol-3-phosphate catabolic process"/>
    <property type="evidence" value="ECO:0007669"/>
    <property type="project" value="InterPro"/>
</dbReference>
<accession>A0A2U2AEK7</accession>
<dbReference type="Proteomes" id="UP000245020">
    <property type="component" value="Unassembled WGS sequence"/>
</dbReference>
<dbReference type="NCBIfam" id="NF000940">
    <property type="entry name" value="PRK00094.1-2"/>
    <property type="match status" value="1"/>
</dbReference>
<feature type="binding site" evidence="16">
    <location>
        <position position="254"/>
    </location>
    <ligand>
        <name>NAD(+)</name>
        <dbReference type="ChEBI" id="CHEBI:57540"/>
    </ligand>
</feature>
<evidence type="ECO:0000259" key="19">
    <source>
        <dbReference type="Pfam" id="PF07479"/>
    </source>
</evidence>
<keyword evidence="8 13" id="KW-1208">Phospholipid metabolism</keyword>
<dbReference type="GO" id="GO:0141152">
    <property type="term" value="F:glycerol-3-phosphate dehydrogenase (NAD+) activity"/>
    <property type="evidence" value="ECO:0007669"/>
    <property type="project" value="RHEA"/>
</dbReference>
<evidence type="ECO:0000256" key="5">
    <source>
        <dbReference type="ARBA" id="ARBA00023027"/>
    </source>
</evidence>
<evidence type="ECO:0000256" key="2">
    <source>
        <dbReference type="ARBA" id="ARBA00022516"/>
    </source>
</evidence>
<dbReference type="PIRSF" id="PIRSF000114">
    <property type="entry name" value="Glycerol-3-P_dh"/>
    <property type="match status" value="1"/>
</dbReference>
<dbReference type="EC" id="1.1.1.94" evidence="10 13"/>
<dbReference type="PRINTS" id="PR00077">
    <property type="entry name" value="GPDHDRGNASE"/>
</dbReference>
<dbReference type="PANTHER" id="PTHR11728:SF1">
    <property type="entry name" value="GLYCEROL-3-PHOSPHATE DEHYDROGENASE [NAD(+)] 2, CHLOROPLASTIC"/>
    <property type="match status" value="1"/>
</dbReference>
<protein>
    <recommendedName>
        <fullName evidence="11 13">Glycerol-3-phosphate dehydrogenase [NAD(P)+]</fullName>
        <ecNumber evidence="10 13">1.1.1.94</ecNumber>
    </recommendedName>
    <alternativeName>
        <fullName evidence="13">NAD(P)(+)-dependent glycerol-3-phosphate dehydrogenase</fullName>
    </alternativeName>
    <alternativeName>
        <fullName evidence="12 13">NAD(P)H-dependent dihydroxyacetone-phosphate reductase</fullName>
    </alternativeName>
</protein>
<evidence type="ECO:0000256" key="3">
    <source>
        <dbReference type="ARBA" id="ARBA00022857"/>
    </source>
</evidence>
<dbReference type="EMBL" id="QEWQ01000003">
    <property type="protein sequence ID" value="PWD81098.1"/>
    <property type="molecule type" value="Genomic_DNA"/>
</dbReference>
<sequence length="330" mass="35593">MKQTIAVIGAGSWGTALAIHLAAKHSVNLWSHNADHVADMANIRLNERFLPETPFPDNITLFADFKAAITNVDAILIVVPSTAFDEIIQKLKACHLPHLPPIISATKGLDHHTNGFLSDSFYDAFPNAHFTVLSGPSFATEVAKGYPTAITIAGNQEAELTEVIPLFHHEHMRVYGNLDIKGVQLAGAYKNVIAIATGISDGLGFGANARAALITRGLAEMTRLGLALGGTTNTFQGLAGLGDLVLTATDNQSRNRRFGLYLGQGMKSSEAFEKVGQVVEGANIVKNIYELGEEMGIELPIAQQVYKILHKNVLPNASLYQLLSREQKTE</sequence>
<evidence type="ECO:0000256" key="13">
    <source>
        <dbReference type="HAMAP-Rule" id="MF_00394"/>
    </source>
</evidence>
<dbReference type="GO" id="GO:0141153">
    <property type="term" value="F:glycerol-3-phosphate dehydrogenase (NADP+) activity"/>
    <property type="evidence" value="ECO:0007669"/>
    <property type="project" value="RHEA"/>
</dbReference>
<dbReference type="PROSITE" id="PS00957">
    <property type="entry name" value="NAD_G3PDH"/>
    <property type="match status" value="1"/>
</dbReference>
<dbReference type="InterPro" id="IPR008927">
    <property type="entry name" value="6-PGluconate_DH-like_C_sf"/>
</dbReference>